<proteinExistence type="predicted"/>
<evidence type="ECO:0000256" key="3">
    <source>
        <dbReference type="ARBA" id="ARBA00022989"/>
    </source>
</evidence>
<comment type="caution">
    <text evidence="6">The sequence shown here is derived from an EMBL/GenBank/DDBJ whole genome shotgun (WGS) entry which is preliminary data.</text>
</comment>
<feature type="transmembrane region" description="Helical" evidence="5">
    <location>
        <begin position="133"/>
        <end position="150"/>
    </location>
</feature>
<feature type="transmembrane region" description="Helical" evidence="5">
    <location>
        <begin position="36"/>
        <end position="55"/>
    </location>
</feature>
<feature type="transmembrane region" description="Helical" evidence="5">
    <location>
        <begin position="394"/>
        <end position="415"/>
    </location>
</feature>
<evidence type="ECO:0000313" key="7">
    <source>
        <dbReference type="Proteomes" id="UP001396334"/>
    </source>
</evidence>
<feature type="transmembrane region" description="Helical" evidence="5">
    <location>
        <begin position="268"/>
        <end position="287"/>
    </location>
</feature>
<evidence type="ECO:0000256" key="5">
    <source>
        <dbReference type="SAM" id="Phobius"/>
    </source>
</evidence>
<accession>A0ABR2U8M0</accession>
<protein>
    <recommendedName>
        <fullName evidence="8">GPI-anchored wall transfer protein</fullName>
    </recommendedName>
</protein>
<feature type="transmembrane region" description="Helical" evidence="5">
    <location>
        <begin position="330"/>
        <end position="350"/>
    </location>
</feature>
<dbReference type="EMBL" id="JBBPBN010000001">
    <property type="protein sequence ID" value="KAK9046078.1"/>
    <property type="molecule type" value="Genomic_DNA"/>
</dbReference>
<keyword evidence="2 5" id="KW-0812">Transmembrane</keyword>
<name>A0ABR2U8M0_9ROSI</name>
<sequence length="520" mass="58499">MLQVFALLNNVALLTLLRYTFCSHSVNDASRNLKSYLASLALDYVFIVLPTLLIFTVLSEWLYECTVGLFLLTILSSVLKRTYNLPYTEGPNAVRASISTYRVVTMFITCLCILAVDFRIYPREFAKTETYGTGLMDLGVGSFVLMNAVTSRQARNISSPMSRWKAAVRSTIPLLLLGFARLVSTLSLDYQVHVGEYGVNWNFFFTLAGVSILTSIINVPAKYSGILGAAILVGYQSWLSNGLSVYLLSNERGMDIISRNKEGIFSLFGYWGMYLIGVQVSYYLFFENRPTTQRSKHETRIRVCLLSIVFWILTLLIDRHVERISRRMCNLAYVIWVTAQNLQLLAWRFLADNVVGSKVLALERAFDRNLLASFLVANLLTGLVNLSVDTIFVSAAGAVLILLAYSLTLCVVMIIQQLPTRLAELKECAQADCCQESRSVATRGNWNCLKYTASSRDKENHGSQKEELNWSKMTLEINMSGPSSECSAEGIIDLRTMSSDEVDPIQQLEKEVVTYVRFKF</sequence>
<gene>
    <name evidence="6" type="ORF">V6N11_051978</name>
</gene>
<evidence type="ECO:0000256" key="1">
    <source>
        <dbReference type="ARBA" id="ARBA00004141"/>
    </source>
</evidence>
<feature type="transmembrane region" description="Helical" evidence="5">
    <location>
        <begin position="226"/>
        <end position="248"/>
    </location>
</feature>
<organism evidence="6 7">
    <name type="scientific">Hibiscus sabdariffa</name>
    <name type="common">roselle</name>
    <dbReference type="NCBI Taxonomy" id="183260"/>
    <lineage>
        <taxon>Eukaryota</taxon>
        <taxon>Viridiplantae</taxon>
        <taxon>Streptophyta</taxon>
        <taxon>Embryophyta</taxon>
        <taxon>Tracheophyta</taxon>
        <taxon>Spermatophyta</taxon>
        <taxon>Magnoliopsida</taxon>
        <taxon>eudicotyledons</taxon>
        <taxon>Gunneridae</taxon>
        <taxon>Pentapetalae</taxon>
        <taxon>rosids</taxon>
        <taxon>malvids</taxon>
        <taxon>Malvales</taxon>
        <taxon>Malvaceae</taxon>
        <taxon>Malvoideae</taxon>
        <taxon>Hibiscus</taxon>
    </lineage>
</organism>
<evidence type="ECO:0000313" key="6">
    <source>
        <dbReference type="EMBL" id="KAK9046078.1"/>
    </source>
</evidence>
<evidence type="ECO:0008006" key="8">
    <source>
        <dbReference type="Google" id="ProtNLM"/>
    </source>
</evidence>
<feature type="transmembrane region" description="Helical" evidence="5">
    <location>
        <begin position="171"/>
        <end position="188"/>
    </location>
</feature>
<dbReference type="Pfam" id="PF06423">
    <property type="entry name" value="GWT1"/>
    <property type="match status" value="1"/>
</dbReference>
<keyword evidence="7" id="KW-1185">Reference proteome</keyword>
<evidence type="ECO:0000256" key="2">
    <source>
        <dbReference type="ARBA" id="ARBA00022692"/>
    </source>
</evidence>
<evidence type="ECO:0000256" key="4">
    <source>
        <dbReference type="ARBA" id="ARBA00023136"/>
    </source>
</evidence>
<dbReference type="InterPro" id="IPR009447">
    <property type="entry name" value="PIGW/GWT1"/>
</dbReference>
<reference evidence="6 7" key="1">
    <citation type="journal article" date="2024" name="G3 (Bethesda)">
        <title>Genome assembly of Hibiscus sabdariffa L. provides insights into metabolisms of medicinal natural products.</title>
        <authorList>
            <person name="Kim T."/>
        </authorList>
    </citation>
    <scope>NUCLEOTIDE SEQUENCE [LARGE SCALE GENOMIC DNA]</scope>
    <source>
        <strain evidence="6">TK-2024</strain>
        <tissue evidence="6">Old leaves</tissue>
    </source>
</reference>
<dbReference type="PANTHER" id="PTHR20661:SF0">
    <property type="entry name" value="PHOSPHATIDYLINOSITOL-GLYCAN BIOSYNTHESIS CLASS W PROTEIN"/>
    <property type="match status" value="1"/>
</dbReference>
<feature type="transmembrane region" description="Helical" evidence="5">
    <location>
        <begin position="100"/>
        <end position="121"/>
    </location>
</feature>
<feature type="transmembrane region" description="Helical" evidence="5">
    <location>
        <begin position="370"/>
        <end position="388"/>
    </location>
</feature>
<keyword evidence="3 5" id="KW-1133">Transmembrane helix</keyword>
<feature type="transmembrane region" description="Helical" evidence="5">
    <location>
        <begin position="6"/>
        <end position="24"/>
    </location>
</feature>
<dbReference type="Proteomes" id="UP001396334">
    <property type="component" value="Unassembled WGS sequence"/>
</dbReference>
<keyword evidence="4 5" id="KW-0472">Membrane</keyword>
<feature type="transmembrane region" description="Helical" evidence="5">
    <location>
        <begin position="61"/>
        <end position="79"/>
    </location>
</feature>
<feature type="transmembrane region" description="Helical" evidence="5">
    <location>
        <begin position="200"/>
        <end position="219"/>
    </location>
</feature>
<comment type="subcellular location">
    <subcellularLocation>
        <location evidence="1">Membrane</location>
        <topology evidence="1">Multi-pass membrane protein</topology>
    </subcellularLocation>
</comment>
<dbReference type="PANTHER" id="PTHR20661">
    <property type="entry name" value="PHOSPHATIDYLINOSITOL-GLYCAN BIOSYNTHESIS CLASS W PROTEIN"/>
    <property type="match status" value="1"/>
</dbReference>